<feature type="region of interest" description="Disordered" evidence="1">
    <location>
        <begin position="165"/>
        <end position="380"/>
    </location>
</feature>
<evidence type="ECO:0000313" key="4">
    <source>
        <dbReference type="Proteomes" id="UP001176517"/>
    </source>
</evidence>
<dbReference type="Gene3D" id="2.60.40.150">
    <property type="entry name" value="C2 domain"/>
    <property type="match status" value="1"/>
</dbReference>
<feature type="compositionally biased region" description="Low complexity" evidence="1">
    <location>
        <begin position="458"/>
        <end position="471"/>
    </location>
</feature>
<feature type="compositionally biased region" description="Low complexity" evidence="1">
    <location>
        <begin position="623"/>
        <end position="636"/>
    </location>
</feature>
<dbReference type="Pfam" id="PF00168">
    <property type="entry name" value="C2"/>
    <property type="match status" value="2"/>
</dbReference>
<dbReference type="SUPFAM" id="SSF49562">
    <property type="entry name" value="C2 domain (Calcium/lipid-binding domain, CaLB)"/>
    <property type="match status" value="1"/>
</dbReference>
<dbReference type="PROSITE" id="PS50004">
    <property type="entry name" value="C2"/>
    <property type="match status" value="1"/>
</dbReference>
<feature type="compositionally biased region" description="Low complexity" evidence="1">
    <location>
        <begin position="578"/>
        <end position="591"/>
    </location>
</feature>
<feature type="compositionally biased region" description="Low complexity" evidence="1">
    <location>
        <begin position="689"/>
        <end position="705"/>
    </location>
</feature>
<protein>
    <recommendedName>
        <fullName evidence="2">C2 domain-containing protein</fullName>
    </recommendedName>
</protein>
<feature type="compositionally biased region" description="Low complexity" evidence="1">
    <location>
        <begin position="346"/>
        <end position="357"/>
    </location>
</feature>
<feature type="region of interest" description="Disordered" evidence="1">
    <location>
        <begin position="408"/>
        <end position="831"/>
    </location>
</feature>
<feature type="compositionally biased region" description="Pro residues" evidence="1">
    <location>
        <begin position="637"/>
        <end position="654"/>
    </location>
</feature>
<feature type="compositionally biased region" description="Low complexity" evidence="1">
    <location>
        <begin position="667"/>
        <end position="682"/>
    </location>
</feature>
<sequence length="831" mass="87091">MAPLPEPQKKGTLVCVVLKARNLPNKRSIGKQDPYCVLTLNQEALKTKPDKRGGQHPQWDEQLHFDIYEDLEELLAKEELALDAATTGSISANSSRPKHKPAKKVMKVTCYADDQREPEFIGEGIVDLTETLKSGEFDEWVPLQAKDRYAGEVYLELTYYLDKAPPKKKKAPKPVVGSSTGGTSGESYGGAGVFVGEVDEDPSDGPPRPPSKHMPRPSNSSAALTLPDSSDRRGGNGHGSRSDRLSMTGSASFNNLLSAPGSGGSASRSNSPASTRRQSDVPASLRPSSSLANFDMYTPPYAQQALQRIPSPAPPGNDSTASQHQQAPHRPPSSQGQPRHSYGGPSSQSASEATSQANPHARTGHTPRPSVASTNLSLSSDPYADAANEIARSMAALSFNTTVAAPIAQHGQPSPYPSAAPTPAPPAGTGPFSLYSYPPPSTTPTPAMMAQGHGGQPQQGAGAIPPGFSPYQQPPPAGPVAQFQPGGVYAQHSTPPTLHGHYPLPPPGPGVHSTPPHQLHSGAQQPLRQSSYPLASNSTVGGPPASAMSASSTNLAAPYQHQFNAHSAPATPAHDLSPAAGPAPLGGPAVGNSPASFHALPALPPAQPTPPRASPSPYPLPPAQNNYVPQQQQQHPHQPPPPPQQYHQGPPPPQAGLVPAAAPDYRSSSPAPSMASLASMSSFQTYTSVPQQQPQYGGPVYQQQAAPPPSAPMGQYGQQPPQQQQPPHLYNTPPPSHPSNGLPAGSGTLPYSYSNGPANGGAYGQQQQQLPQQQMYQTAGPQHANAPPPQGQGNYYNVPPPGPTGGPAPPPVQPPQQYSYQQQQQPYYGQY</sequence>
<feature type="compositionally biased region" description="Polar residues" evidence="1">
    <location>
        <begin position="317"/>
        <end position="338"/>
    </location>
</feature>
<dbReference type="InterPro" id="IPR037791">
    <property type="entry name" value="C2_fungal_Inn1"/>
</dbReference>
<dbReference type="InterPro" id="IPR052981">
    <property type="entry name" value="Ingression_C2_domain"/>
</dbReference>
<comment type="caution">
    <text evidence="3">The sequence shown here is derived from an EMBL/GenBank/DDBJ whole genome shotgun (WGS) entry which is preliminary data.</text>
</comment>
<dbReference type="InterPro" id="IPR035892">
    <property type="entry name" value="C2_domain_sf"/>
</dbReference>
<feature type="compositionally biased region" description="Gly residues" evidence="1">
    <location>
        <begin position="179"/>
        <end position="193"/>
    </location>
</feature>
<dbReference type="PANTHER" id="PTHR47052:SF3">
    <property type="entry name" value="INGRESSION PROTEIN 1"/>
    <property type="match status" value="1"/>
</dbReference>
<feature type="compositionally biased region" description="Low complexity" evidence="1">
    <location>
        <begin position="718"/>
        <end position="727"/>
    </location>
</feature>
<dbReference type="Proteomes" id="UP001176517">
    <property type="component" value="Unassembled WGS sequence"/>
</dbReference>
<accession>A0AAN6GNC6</accession>
<feature type="compositionally biased region" description="Low complexity" evidence="1">
    <location>
        <begin position="815"/>
        <end position="831"/>
    </location>
</feature>
<feature type="compositionally biased region" description="Basic and acidic residues" evidence="1">
    <location>
        <begin position="229"/>
        <end position="244"/>
    </location>
</feature>
<reference evidence="3" key="1">
    <citation type="journal article" date="2023" name="PhytoFront">
        <title>Draft Genome Resources of Seven Strains of Tilletia horrida, Causal Agent of Kernel Smut of Rice.</title>
        <authorList>
            <person name="Khanal S."/>
            <person name="Antony Babu S."/>
            <person name="Zhou X.G."/>
        </authorList>
    </citation>
    <scope>NUCLEOTIDE SEQUENCE</scope>
    <source>
        <strain evidence="3">TX6</strain>
    </source>
</reference>
<dbReference type="PANTHER" id="PTHR47052">
    <property type="entry name" value="CONSERVED SERINE PROLINE-RICH PROTEIN (AFU_ORTHOLOGUE AFUA_2G01790)"/>
    <property type="match status" value="1"/>
</dbReference>
<dbReference type="AlphaFoldDB" id="A0AAN6GNC6"/>
<dbReference type="CDD" id="cd08681">
    <property type="entry name" value="C2_fungal_Inn1p-like"/>
    <property type="match status" value="1"/>
</dbReference>
<keyword evidence="4" id="KW-1185">Reference proteome</keyword>
<evidence type="ECO:0000259" key="2">
    <source>
        <dbReference type="PROSITE" id="PS50004"/>
    </source>
</evidence>
<feature type="compositionally biased region" description="Pro residues" evidence="1">
    <location>
        <begin position="602"/>
        <end position="622"/>
    </location>
</feature>
<name>A0AAN6GNC6_9BASI</name>
<organism evidence="3 4">
    <name type="scientific">Tilletia horrida</name>
    <dbReference type="NCBI Taxonomy" id="155126"/>
    <lineage>
        <taxon>Eukaryota</taxon>
        <taxon>Fungi</taxon>
        <taxon>Dikarya</taxon>
        <taxon>Basidiomycota</taxon>
        <taxon>Ustilaginomycotina</taxon>
        <taxon>Exobasidiomycetes</taxon>
        <taxon>Tilletiales</taxon>
        <taxon>Tilletiaceae</taxon>
        <taxon>Tilletia</taxon>
    </lineage>
</organism>
<feature type="compositionally biased region" description="Polar residues" evidence="1">
    <location>
        <begin position="371"/>
        <end position="380"/>
    </location>
</feature>
<dbReference type="InterPro" id="IPR000008">
    <property type="entry name" value="C2_dom"/>
</dbReference>
<feature type="compositionally biased region" description="Pro residues" evidence="1">
    <location>
        <begin position="798"/>
        <end position="814"/>
    </location>
</feature>
<feature type="compositionally biased region" description="Low complexity" evidence="1">
    <location>
        <begin position="765"/>
        <end position="777"/>
    </location>
</feature>
<dbReference type="EMBL" id="JAPDMZ010000207">
    <property type="protein sequence ID" value="KAK0546038.1"/>
    <property type="molecule type" value="Genomic_DNA"/>
</dbReference>
<evidence type="ECO:0000313" key="3">
    <source>
        <dbReference type="EMBL" id="KAK0546038.1"/>
    </source>
</evidence>
<dbReference type="PRINTS" id="PR01217">
    <property type="entry name" value="PRICHEXTENSN"/>
</dbReference>
<feature type="compositionally biased region" description="Polar residues" evidence="1">
    <location>
        <begin position="521"/>
        <end position="540"/>
    </location>
</feature>
<proteinExistence type="predicted"/>
<feature type="compositionally biased region" description="Low complexity" evidence="1">
    <location>
        <begin position="254"/>
        <end position="276"/>
    </location>
</feature>
<evidence type="ECO:0000256" key="1">
    <source>
        <dbReference type="SAM" id="MobiDB-lite"/>
    </source>
</evidence>
<dbReference type="SMART" id="SM00239">
    <property type="entry name" value="C2"/>
    <property type="match status" value="1"/>
</dbReference>
<feature type="compositionally biased region" description="Pro residues" evidence="1">
    <location>
        <begin position="414"/>
        <end position="428"/>
    </location>
</feature>
<gene>
    <name evidence="3" type="ORF">OC846_005424</name>
</gene>
<feature type="domain" description="C2" evidence="2">
    <location>
        <begin position="1"/>
        <end position="141"/>
    </location>
</feature>